<dbReference type="PRINTS" id="PR01130">
    <property type="entry name" value="DERENTRNSPRT"/>
</dbReference>
<feature type="transmembrane region" description="Helical" evidence="8">
    <location>
        <begin position="311"/>
        <end position="331"/>
    </location>
</feature>
<feature type="transmembrane region" description="Helical" evidence="8">
    <location>
        <begin position="448"/>
        <end position="469"/>
    </location>
</feature>
<feature type="transmembrane region" description="Helical" evidence="8">
    <location>
        <begin position="115"/>
        <end position="137"/>
    </location>
</feature>
<evidence type="ECO:0000256" key="4">
    <source>
        <dbReference type="ARBA" id="ARBA00022692"/>
    </source>
</evidence>
<evidence type="ECO:0000256" key="3">
    <source>
        <dbReference type="ARBA" id="ARBA00022448"/>
    </source>
</evidence>
<dbReference type="EMBL" id="GEFM01000171">
    <property type="protein sequence ID" value="JAP75625.1"/>
    <property type="molecule type" value="mRNA"/>
</dbReference>
<organism evidence="9">
    <name type="scientific">Ixodes ricinus</name>
    <name type="common">Common tick</name>
    <name type="synonym">Acarus ricinus</name>
    <dbReference type="NCBI Taxonomy" id="34613"/>
    <lineage>
        <taxon>Eukaryota</taxon>
        <taxon>Metazoa</taxon>
        <taxon>Ecdysozoa</taxon>
        <taxon>Arthropoda</taxon>
        <taxon>Chelicerata</taxon>
        <taxon>Arachnida</taxon>
        <taxon>Acari</taxon>
        <taxon>Parasitiformes</taxon>
        <taxon>Ixodida</taxon>
        <taxon>Ixodoidea</taxon>
        <taxon>Ixodidae</taxon>
        <taxon>Ixodinae</taxon>
        <taxon>Ixodes</taxon>
    </lineage>
</organism>
<evidence type="ECO:0000256" key="6">
    <source>
        <dbReference type="ARBA" id="ARBA00023136"/>
    </source>
</evidence>
<evidence type="ECO:0000256" key="7">
    <source>
        <dbReference type="SAM" id="MobiDB-lite"/>
    </source>
</evidence>
<dbReference type="InterPro" id="IPR002259">
    <property type="entry name" value="Eqnu_transpt"/>
</dbReference>
<dbReference type="PANTHER" id="PTHR10332">
    <property type="entry name" value="EQUILIBRATIVE NUCLEOSIDE TRANSPORTER"/>
    <property type="match status" value="1"/>
</dbReference>
<feature type="transmembrane region" description="Helical" evidence="8">
    <location>
        <begin position="410"/>
        <end position="427"/>
    </location>
</feature>
<proteinExistence type="evidence at transcript level"/>
<feature type="transmembrane region" description="Helical" evidence="8">
    <location>
        <begin position="178"/>
        <end position="202"/>
    </location>
</feature>
<comment type="similarity">
    <text evidence="2">Belongs to the SLC29A/ENT transporter (TC 2.A.57) family.</text>
</comment>
<keyword evidence="4 8" id="KW-0812">Transmembrane</keyword>
<protein>
    <submittedName>
        <fullName evidence="9">Putative equilibrative nucleoside transporter 1</fullName>
    </submittedName>
</protein>
<feature type="transmembrane region" description="Helical" evidence="8">
    <location>
        <begin position="149"/>
        <end position="166"/>
    </location>
</feature>
<keyword evidence="6 8" id="KW-0472">Membrane</keyword>
<dbReference type="AlphaFoldDB" id="A0A131YAV0"/>
<reference evidence="9" key="1">
    <citation type="submission" date="2016-02" db="EMBL/GenBank/DDBJ databases">
        <title>RNAseq analyses of the midgut from blood- or serum-fed Ixodes ricinus ticks.</title>
        <authorList>
            <person name="Perner J."/>
            <person name="Provaznik J."/>
            <person name="Schrenkova J."/>
            <person name="Urbanova V."/>
            <person name="Ribeiro J.M."/>
            <person name="Kopacek P."/>
        </authorList>
    </citation>
    <scope>NUCLEOTIDE SEQUENCE</scope>
    <source>
        <tissue evidence="9">Gut</tissue>
    </source>
</reference>
<accession>A0A131YAV0</accession>
<evidence type="ECO:0000313" key="9">
    <source>
        <dbReference type="EMBL" id="JAP75625.1"/>
    </source>
</evidence>
<feature type="transmembrane region" description="Helical" evidence="8">
    <location>
        <begin position="376"/>
        <end position="398"/>
    </location>
</feature>
<evidence type="ECO:0000256" key="2">
    <source>
        <dbReference type="ARBA" id="ARBA00007965"/>
    </source>
</evidence>
<dbReference type="GO" id="GO:0005886">
    <property type="term" value="C:plasma membrane"/>
    <property type="evidence" value="ECO:0007669"/>
    <property type="project" value="TreeGrafter"/>
</dbReference>
<dbReference type="PIRSF" id="PIRSF016379">
    <property type="entry name" value="ENT"/>
    <property type="match status" value="1"/>
</dbReference>
<name>A0A131YAV0_IXORI</name>
<keyword evidence="3" id="KW-0813">Transport</keyword>
<evidence type="ECO:0000256" key="5">
    <source>
        <dbReference type="ARBA" id="ARBA00022989"/>
    </source>
</evidence>
<dbReference type="GO" id="GO:0005337">
    <property type="term" value="F:nucleoside transmembrane transporter activity"/>
    <property type="evidence" value="ECO:0007669"/>
    <property type="project" value="InterPro"/>
</dbReference>
<dbReference type="Pfam" id="PF01733">
    <property type="entry name" value="Nucleoside_tran"/>
    <property type="match status" value="2"/>
</dbReference>
<feature type="transmembrane region" description="Helical" evidence="8">
    <location>
        <begin position="214"/>
        <end position="235"/>
    </location>
</feature>
<feature type="transmembrane region" description="Helical" evidence="8">
    <location>
        <begin position="241"/>
        <end position="261"/>
    </location>
</feature>
<evidence type="ECO:0000256" key="8">
    <source>
        <dbReference type="SAM" id="Phobius"/>
    </source>
</evidence>
<dbReference type="PANTHER" id="PTHR10332:SF88">
    <property type="entry name" value="EQUILIBRATIVE NUCLEOSIDE TRANSPORTER 1, ISOFORM A"/>
    <property type="match status" value="1"/>
</dbReference>
<feature type="transmembrane region" description="Helical" evidence="8">
    <location>
        <begin position="71"/>
        <end position="95"/>
    </location>
</feature>
<evidence type="ECO:0000256" key="1">
    <source>
        <dbReference type="ARBA" id="ARBA00004141"/>
    </source>
</evidence>
<feature type="transmembrane region" description="Helical" evidence="8">
    <location>
        <begin position="343"/>
        <end position="364"/>
    </location>
</feature>
<sequence>MADEVPTYRRHLSTSLALGGNQRPRSSENDRDARLFAADEVSASAEEPLLSPEGDQPFVLPVDRYSFVKNVFFLLGIVVLLPWNFLATASDYWMYKFRNVTSGSDPLSRTSLQTHFFGAFAVSSTVPSLLAVLLATLVNDRIRQEVRNVLSLCLCLVLMAAVMAFVQVDTDSWQDGFFVLSMVLIVLVNGFSSWLTMGITGLAARLPSDYMHNYVIGMAVAGVFASGLQVVTLLGHTDPSVAALAYFGCALVVLLISLLCFMAMQSSEFFQYCLKNPQRSMQAMISYDDLEISVSPLVVFRKMWVQGTSSALVFGVSMMVFPAVTVLVVSQNVLSGSAWTGRFFIPICNYLLFNLGDLTGRVACAWLPLDEKRGKLVLSLCAGRLAFVPLLMLCNAQPRHYLPVLFNSDVAFVVLIAGLAVSNGYLYSAAMQQLPKRVDGYLQEKAGFLMTLCTMVGLCVGSFFAVILVKLL</sequence>
<keyword evidence="5 8" id="KW-1133">Transmembrane helix</keyword>
<feature type="region of interest" description="Disordered" evidence="7">
    <location>
        <begin position="1"/>
        <end position="31"/>
    </location>
</feature>
<comment type="subcellular location">
    <subcellularLocation>
        <location evidence="1">Membrane</location>
        <topology evidence="1">Multi-pass membrane protein</topology>
    </subcellularLocation>
</comment>